<keyword evidence="1" id="KW-1133">Transmembrane helix</keyword>
<keyword evidence="1" id="KW-0472">Membrane</keyword>
<organism evidence="2 3">
    <name type="scientific">Candidatus Nealsonbacteria bacterium RIFCSPLOWO2_01_FULL_41_9</name>
    <dbReference type="NCBI Taxonomy" id="1801671"/>
    <lineage>
        <taxon>Bacteria</taxon>
        <taxon>Candidatus Nealsoniibacteriota</taxon>
    </lineage>
</organism>
<dbReference type="Proteomes" id="UP000176406">
    <property type="component" value="Unassembled WGS sequence"/>
</dbReference>
<gene>
    <name evidence="2" type="ORF">A3A08_00655</name>
</gene>
<dbReference type="AlphaFoldDB" id="A0A1G2EBW0"/>
<protein>
    <submittedName>
        <fullName evidence="2">Uncharacterized protein</fullName>
    </submittedName>
</protein>
<proteinExistence type="predicted"/>
<sequence>MTINSATKTLGFILLAAGIILIGWTLNNSYNIFTGKSAPSEIFVMSEIKISSQPGGPDIQAQVQQMLAEQLKGMLPVNSVPRLLNMVIWSALAGILILGGAQIAGLGVKLIK</sequence>
<keyword evidence="1" id="KW-0812">Transmembrane</keyword>
<name>A0A1G2EBW0_9BACT</name>
<dbReference type="EMBL" id="MHMG01000021">
    <property type="protein sequence ID" value="OGZ23286.1"/>
    <property type="molecule type" value="Genomic_DNA"/>
</dbReference>
<reference evidence="2 3" key="1">
    <citation type="journal article" date="2016" name="Nat. Commun.">
        <title>Thousands of microbial genomes shed light on interconnected biogeochemical processes in an aquifer system.</title>
        <authorList>
            <person name="Anantharaman K."/>
            <person name="Brown C.T."/>
            <person name="Hug L.A."/>
            <person name="Sharon I."/>
            <person name="Castelle C.J."/>
            <person name="Probst A.J."/>
            <person name="Thomas B.C."/>
            <person name="Singh A."/>
            <person name="Wilkins M.J."/>
            <person name="Karaoz U."/>
            <person name="Brodie E.L."/>
            <person name="Williams K.H."/>
            <person name="Hubbard S.S."/>
            <person name="Banfield J.F."/>
        </authorList>
    </citation>
    <scope>NUCLEOTIDE SEQUENCE [LARGE SCALE GENOMIC DNA]</scope>
</reference>
<evidence type="ECO:0000313" key="2">
    <source>
        <dbReference type="EMBL" id="OGZ23286.1"/>
    </source>
</evidence>
<feature type="transmembrane region" description="Helical" evidence="1">
    <location>
        <begin position="86"/>
        <end position="108"/>
    </location>
</feature>
<evidence type="ECO:0000256" key="1">
    <source>
        <dbReference type="SAM" id="Phobius"/>
    </source>
</evidence>
<evidence type="ECO:0000313" key="3">
    <source>
        <dbReference type="Proteomes" id="UP000176406"/>
    </source>
</evidence>
<comment type="caution">
    <text evidence="2">The sequence shown here is derived from an EMBL/GenBank/DDBJ whole genome shotgun (WGS) entry which is preliminary data.</text>
</comment>
<feature type="transmembrane region" description="Helical" evidence="1">
    <location>
        <begin position="9"/>
        <end position="26"/>
    </location>
</feature>
<accession>A0A1G2EBW0</accession>